<protein>
    <submittedName>
        <fullName evidence="2">Uncharacterized protein</fullName>
    </submittedName>
</protein>
<dbReference type="EMBL" id="CALNXK010000002">
    <property type="protein sequence ID" value="CAH3033665.1"/>
    <property type="molecule type" value="Genomic_DNA"/>
</dbReference>
<feature type="non-terminal residue" evidence="2">
    <location>
        <position position="139"/>
    </location>
</feature>
<gene>
    <name evidence="2" type="ORF">PLOB_00015999</name>
</gene>
<evidence type="ECO:0000313" key="3">
    <source>
        <dbReference type="Proteomes" id="UP001159405"/>
    </source>
</evidence>
<organism evidence="2 3">
    <name type="scientific">Porites lobata</name>
    <dbReference type="NCBI Taxonomy" id="104759"/>
    <lineage>
        <taxon>Eukaryota</taxon>
        <taxon>Metazoa</taxon>
        <taxon>Cnidaria</taxon>
        <taxon>Anthozoa</taxon>
        <taxon>Hexacorallia</taxon>
        <taxon>Scleractinia</taxon>
        <taxon>Fungiina</taxon>
        <taxon>Poritidae</taxon>
        <taxon>Porites</taxon>
    </lineage>
</organism>
<keyword evidence="3" id="KW-1185">Reference proteome</keyword>
<feature type="compositionally biased region" description="Basic and acidic residues" evidence="1">
    <location>
        <begin position="1"/>
        <end position="15"/>
    </location>
</feature>
<sequence length="139" mass="15584">RTEETERRQNSERGSVEPVEETGPPSKSKEQNSSNEVVIAAASLDREELPAVNSQGAEIVTAGDVLMETNEADCWKNADTAKIVKDRPSLSRQHKFTLLKTSNITTRALVKLPMKNWNKATDILKDHQKKEYHITASLR</sequence>
<proteinExistence type="predicted"/>
<evidence type="ECO:0000313" key="2">
    <source>
        <dbReference type="EMBL" id="CAH3033665.1"/>
    </source>
</evidence>
<feature type="non-terminal residue" evidence="2">
    <location>
        <position position="1"/>
    </location>
</feature>
<reference evidence="2 3" key="1">
    <citation type="submission" date="2022-05" db="EMBL/GenBank/DDBJ databases">
        <authorList>
            <consortium name="Genoscope - CEA"/>
            <person name="William W."/>
        </authorList>
    </citation>
    <scope>NUCLEOTIDE SEQUENCE [LARGE SCALE GENOMIC DNA]</scope>
</reference>
<evidence type="ECO:0000256" key="1">
    <source>
        <dbReference type="SAM" id="MobiDB-lite"/>
    </source>
</evidence>
<dbReference type="Proteomes" id="UP001159405">
    <property type="component" value="Unassembled WGS sequence"/>
</dbReference>
<accession>A0ABN8MTD6</accession>
<name>A0ABN8MTD6_9CNID</name>
<comment type="caution">
    <text evidence="2">The sequence shown here is derived from an EMBL/GenBank/DDBJ whole genome shotgun (WGS) entry which is preliminary data.</text>
</comment>
<feature type="region of interest" description="Disordered" evidence="1">
    <location>
        <begin position="1"/>
        <end position="35"/>
    </location>
</feature>